<accession>A0A0C2IRD0</accession>
<dbReference type="OrthoDB" id="5541877at2759"/>
<comment type="caution">
    <text evidence="3">The sequence shown here is derived from an EMBL/GenBank/DDBJ whole genome shotgun (WGS) entry which is preliminary data.</text>
</comment>
<protein>
    <submittedName>
        <fullName evidence="3">Uncharacterized protein</fullName>
    </submittedName>
</protein>
<feature type="compositionally biased region" description="Low complexity" evidence="1">
    <location>
        <begin position="97"/>
        <end position="115"/>
    </location>
</feature>
<feature type="region of interest" description="Disordered" evidence="1">
    <location>
        <begin position="627"/>
        <end position="668"/>
    </location>
</feature>
<dbReference type="PANTHER" id="PTHR40467:SF1">
    <property type="match status" value="1"/>
</dbReference>
<dbReference type="RefSeq" id="XP_040617455.1">
    <property type="nucleotide sequence ID" value="XM_040764807.1"/>
</dbReference>
<feature type="transmembrane region" description="Helical" evidence="2">
    <location>
        <begin position="811"/>
        <end position="831"/>
    </location>
</feature>
<evidence type="ECO:0000256" key="2">
    <source>
        <dbReference type="SAM" id="Phobius"/>
    </source>
</evidence>
<feature type="region of interest" description="Disordered" evidence="1">
    <location>
        <begin position="268"/>
        <end position="296"/>
    </location>
</feature>
<feature type="compositionally biased region" description="Acidic residues" evidence="1">
    <location>
        <begin position="201"/>
        <end position="218"/>
    </location>
</feature>
<dbReference type="EMBL" id="AWTV01000009">
    <property type="protein sequence ID" value="KIH89445.1"/>
    <property type="molecule type" value="Genomic_DNA"/>
</dbReference>
<feature type="transmembrane region" description="Helical" evidence="2">
    <location>
        <begin position="431"/>
        <end position="456"/>
    </location>
</feature>
<sequence length="979" mass="108834">MPEFFSFTPGAENNPRLRGAETTPLLVGRFRAVVPASEAAATPPPRLPAGPGLPTQRPPYLASRSYWNAPVSRLPSRSPSPFSAAGGGRLGRRNTTGYESSSDGGLSGYSSYTGYGRLGGRSRGKGRGQRTPGVATGHGFYNNTGYGAIAAAGYYDGIGDDEEEDEEDDEEDDEVEQYDDGYDEDDEDEDDDNDISGHDYDDLENDYEDEPAYVDDDMGGPASGPRDLVGVAGNQDEGGKSVPGRGVVDHTVRRARWPRWAWLPWGNQRRGSAAASGGTSEGNNDNRRRRSSALGPSAAQRYRLNQRIRRQQYRQRQRQLQHRRIRRKLRRTYRISRYCGRRAVRWVRRSVYRAGRHLRNLWLTPKNATVRRAVDRWWSRWTLLVVVPAVLAVAWCALPFPQYPLSDNLDADDSKRGEHRTPGHGEARVRIHFWFFLLAYYGPYNITALVWITKVFNLYSLNWWPSSLGFPLSVSLLAAFSLAVPAVLFTSVPAAEFLASHNTAWVTWTFAVMAMPVAAALVLLLLHERHRMIRHALSDTQRIFTSARWAGEADTLPRRWREEQQQKLHYQRHMTAAAEAASSTPNGRFRVGLFGRRSRAESAPPTPAMHHEHAAVALGQHDLETSALLGGSRGGTASAKTSPVKPSRLSKNTPGRDILGPSSSTLPTMPPFTSQLEPPFGPGSSSAVVGGAAASSRRGGHWLPTSFVRFLWLMSALFMSLLVYELGEASASLFLAALPTLQHATVYTVAYVYGWIVIVFLLDGVTGWILGGRQGERVGSYPLGWVFKLYFMLTYQTYVRALYVRLRSPSQFVLLQVLSSTTLIVISPLLMSSWTHRLLVALGLNAQTYNAFQKVCVRNIFVRFVAENASMLAFLGSLFVLHFGPNRDVYPYFAFDDGLDGGPGYTFSFTLYASSITWACELVAAFIVSGLIRYFYDLSVVGEGKMDLAVWPELLPTSVAVSVHVLQNMLFSIVRIQFW</sequence>
<feature type="region of interest" description="Disordered" evidence="1">
    <location>
        <begin position="71"/>
        <end position="142"/>
    </location>
</feature>
<dbReference type="InterPro" id="IPR039966">
    <property type="entry name" value="C553.12c"/>
</dbReference>
<dbReference type="Proteomes" id="UP000031575">
    <property type="component" value="Unassembled WGS sequence"/>
</dbReference>
<organism evidence="3 4">
    <name type="scientific">Sporothrix brasiliensis 5110</name>
    <dbReference type="NCBI Taxonomy" id="1398154"/>
    <lineage>
        <taxon>Eukaryota</taxon>
        <taxon>Fungi</taxon>
        <taxon>Dikarya</taxon>
        <taxon>Ascomycota</taxon>
        <taxon>Pezizomycotina</taxon>
        <taxon>Sordariomycetes</taxon>
        <taxon>Sordariomycetidae</taxon>
        <taxon>Ophiostomatales</taxon>
        <taxon>Ophiostomataceae</taxon>
        <taxon>Sporothrix</taxon>
    </lineage>
</organism>
<feature type="transmembrane region" description="Helical" evidence="2">
    <location>
        <begin position="782"/>
        <end position="799"/>
    </location>
</feature>
<keyword evidence="2" id="KW-1133">Transmembrane helix</keyword>
<reference evidence="3 4" key="1">
    <citation type="journal article" date="2014" name="BMC Genomics">
        <title>Comparative genomics of the major fungal agents of human and animal Sporotrichosis: Sporothrix schenckii and Sporothrix brasiliensis.</title>
        <authorList>
            <person name="Teixeira M.M."/>
            <person name="de Almeida L.G."/>
            <person name="Kubitschek-Barreira P."/>
            <person name="Alves F.L."/>
            <person name="Kioshima E.S."/>
            <person name="Abadio A.K."/>
            <person name="Fernandes L."/>
            <person name="Derengowski L.S."/>
            <person name="Ferreira K.S."/>
            <person name="Souza R.C."/>
            <person name="Ruiz J.C."/>
            <person name="de Andrade N.C."/>
            <person name="Paes H.C."/>
            <person name="Nicola A.M."/>
            <person name="Albuquerque P."/>
            <person name="Gerber A.L."/>
            <person name="Martins V.P."/>
            <person name="Peconick L.D."/>
            <person name="Neto A.V."/>
            <person name="Chaucanez C.B."/>
            <person name="Silva P.A."/>
            <person name="Cunha O.L."/>
            <person name="de Oliveira F.F."/>
            <person name="dos Santos T.C."/>
            <person name="Barros A.L."/>
            <person name="Soares M.A."/>
            <person name="de Oliveira L.M."/>
            <person name="Marini M.M."/>
            <person name="Villalobos-Duno H."/>
            <person name="Cunha M.M."/>
            <person name="de Hoog S."/>
            <person name="da Silveira J.F."/>
            <person name="Henrissat B."/>
            <person name="Nino-Vega G.A."/>
            <person name="Cisalpino P.S."/>
            <person name="Mora-Montes H.M."/>
            <person name="Almeida S.R."/>
            <person name="Stajich J.E."/>
            <person name="Lopes-Bezerra L.M."/>
            <person name="Vasconcelos A.T."/>
            <person name="Felipe M.S."/>
        </authorList>
    </citation>
    <scope>NUCLEOTIDE SEQUENCE [LARGE SCALE GENOMIC DNA]</scope>
    <source>
        <strain evidence="3 4">5110</strain>
    </source>
</reference>
<feature type="transmembrane region" description="Helical" evidence="2">
    <location>
        <begin position="707"/>
        <end position="724"/>
    </location>
</feature>
<dbReference type="PANTHER" id="PTHR40467">
    <property type="match status" value="1"/>
</dbReference>
<name>A0A0C2IRD0_9PEZI</name>
<keyword evidence="2" id="KW-0472">Membrane</keyword>
<keyword evidence="4" id="KW-1185">Reference proteome</keyword>
<feature type="transmembrane region" description="Helical" evidence="2">
    <location>
        <begin position="744"/>
        <end position="770"/>
    </location>
</feature>
<feature type="transmembrane region" description="Helical" evidence="2">
    <location>
        <begin position="860"/>
        <end position="883"/>
    </location>
</feature>
<dbReference type="VEuPathDB" id="FungiDB:SPBR_06551"/>
<evidence type="ECO:0000256" key="1">
    <source>
        <dbReference type="SAM" id="MobiDB-lite"/>
    </source>
</evidence>
<evidence type="ECO:0000313" key="3">
    <source>
        <dbReference type="EMBL" id="KIH89445.1"/>
    </source>
</evidence>
<dbReference type="GeneID" id="63679728"/>
<feature type="region of interest" description="Disordered" evidence="1">
    <location>
        <begin position="158"/>
        <end position="247"/>
    </location>
</feature>
<dbReference type="AlphaFoldDB" id="A0A0C2IRD0"/>
<feature type="compositionally biased region" description="Low complexity" evidence="1">
    <location>
        <begin position="71"/>
        <end position="84"/>
    </location>
</feature>
<dbReference type="HOGENOM" id="CLU_012743_0_0_1"/>
<feature type="compositionally biased region" description="Low complexity" evidence="1">
    <location>
        <begin position="268"/>
        <end position="278"/>
    </location>
</feature>
<feature type="compositionally biased region" description="Acidic residues" evidence="1">
    <location>
        <begin position="158"/>
        <end position="194"/>
    </location>
</feature>
<evidence type="ECO:0000313" key="4">
    <source>
        <dbReference type="Proteomes" id="UP000031575"/>
    </source>
</evidence>
<feature type="transmembrane region" description="Helical" evidence="2">
    <location>
        <begin position="916"/>
        <end position="936"/>
    </location>
</feature>
<feature type="region of interest" description="Disordered" evidence="1">
    <location>
        <begin position="37"/>
        <end position="57"/>
    </location>
</feature>
<gene>
    <name evidence="3" type="ORF">SPBR_06551</name>
</gene>
<feature type="transmembrane region" description="Helical" evidence="2">
    <location>
        <begin position="504"/>
        <end position="526"/>
    </location>
</feature>
<feature type="transmembrane region" description="Helical" evidence="2">
    <location>
        <begin position="468"/>
        <end position="492"/>
    </location>
</feature>
<proteinExistence type="predicted"/>
<keyword evidence="2" id="KW-0812">Transmembrane</keyword>
<feature type="transmembrane region" description="Helical" evidence="2">
    <location>
        <begin position="381"/>
        <end position="400"/>
    </location>
</feature>